<dbReference type="RefSeq" id="YP_009876993.1">
    <property type="nucleotide sequence ID" value="NC_049384.1"/>
</dbReference>
<dbReference type="InterPro" id="IPR049522">
    <property type="entry name" value="ART-PolyVal_dom"/>
</dbReference>
<evidence type="ECO:0000259" key="1">
    <source>
        <dbReference type="Pfam" id="PF18760"/>
    </source>
</evidence>
<dbReference type="EMBL" id="LC373201">
    <property type="protein sequence ID" value="BBK03761.1"/>
    <property type="molecule type" value="Genomic_DNA"/>
</dbReference>
<reference evidence="2 3" key="1">
    <citation type="submission" date="2018-02" db="EMBL/GenBank/DDBJ databases">
        <title>Isolation and characterization of bacteriophage of Enterobacter asburiae, a cause of soft rot disease of plants in Vietnam.</title>
        <authorList>
            <person name="Doi K."/>
            <person name="Nagayoshi Y."/>
            <person name="Fujino Y."/>
            <person name="Thanh N.C."/>
        </authorList>
    </citation>
    <scope>NUCLEOTIDE SEQUENCE [LARGE SCALE GENOMIC DNA]</scope>
</reference>
<protein>
    <recommendedName>
        <fullName evidence="1">ART-PolyVal-like domain-containing protein</fullName>
    </recommendedName>
</protein>
<name>A0A4P2WV88_9CAUD</name>
<accession>A0A4P2WV88</accession>
<dbReference type="Proteomes" id="UP000248666">
    <property type="component" value="Segment"/>
</dbReference>
<evidence type="ECO:0000313" key="2">
    <source>
        <dbReference type="EMBL" id="BBK03761.1"/>
    </source>
</evidence>
<organism evidence="2 3">
    <name type="scientific">Enterobacter phage EspM4VN</name>
    <dbReference type="NCBI Taxonomy" id="2137745"/>
    <lineage>
        <taxon>Viruses</taxon>
        <taxon>Duplodnaviria</taxon>
        <taxon>Heunggongvirae</taxon>
        <taxon>Uroviricota</taxon>
        <taxon>Caudoviricetes</taxon>
        <taxon>Pantevenvirales</taxon>
        <taxon>Ackermannviridae</taxon>
        <taxon>Aglimvirinae</taxon>
        <taxon>Agtrevirus</taxon>
        <taxon>Agtrevirus EM4</taxon>
    </lineage>
</organism>
<keyword evidence="3" id="KW-1185">Reference proteome</keyword>
<dbReference type="GeneID" id="55806199"/>
<dbReference type="KEGG" id="vg:55806199"/>
<dbReference type="SUPFAM" id="SSF56399">
    <property type="entry name" value="ADP-ribosylation"/>
    <property type="match status" value="1"/>
</dbReference>
<sequence>MKTFLEYFREASEAEPKFGNMRLFHGSNVEFDVFDFERFGQTDCGTMGPGFYLTGSEEEAQRYAENAVRYRKTGEPHVLVFNVNVNKPLELDSNNVSAWEDAMRALGIEAGKIHENAAALIARAMTPPSCWTALGCLWCVKSSCTNQASPSGKPKYPIWLTH</sequence>
<dbReference type="Pfam" id="PF18760">
    <property type="entry name" value="ART-PolyVal"/>
    <property type="match status" value="1"/>
</dbReference>
<evidence type="ECO:0000313" key="3">
    <source>
        <dbReference type="Proteomes" id="UP000248666"/>
    </source>
</evidence>
<feature type="domain" description="ART-PolyVal-like" evidence="1">
    <location>
        <begin position="21"/>
        <end position="103"/>
    </location>
</feature>
<proteinExistence type="predicted"/>